<evidence type="ECO:0000256" key="1">
    <source>
        <dbReference type="ARBA" id="ARBA00005254"/>
    </source>
</evidence>
<protein>
    <recommendedName>
        <fullName evidence="3">Enoyl-CoA hydratase</fullName>
    </recommendedName>
</protein>
<dbReference type="GO" id="GO:0003824">
    <property type="term" value="F:catalytic activity"/>
    <property type="evidence" value="ECO:0007669"/>
    <property type="project" value="InterPro"/>
</dbReference>
<dbReference type="PANTHER" id="PTHR43802:SF1">
    <property type="entry name" value="IP11341P-RELATED"/>
    <property type="match status" value="1"/>
</dbReference>
<dbReference type="CDD" id="cd06558">
    <property type="entry name" value="crotonase-like"/>
    <property type="match status" value="1"/>
</dbReference>
<dbReference type="AlphaFoldDB" id="A0A0F9LFD7"/>
<evidence type="ECO:0000313" key="2">
    <source>
        <dbReference type="EMBL" id="KKM85926.1"/>
    </source>
</evidence>
<evidence type="ECO:0008006" key="3">
    <source>
        <dbReference type="Google" id="ProtNLM"/>
    </source>
</evidence>
<dbReference type="SUPFAM" id="SSF52096">
    <property type="entry name" value="ClpP/crotonase"/>
    <property type="match status" value="1"/>
</dbReference>
<sequence length="283" mass="31787">METYRFIIVDKPGKYINRITLNRPEKRNALSNELRGEVFDAVEKADMDPEIRVTIIRGAGTCFSAGYDLGSDLRKNRPWFTSPEMGVRSFSWARHVTEGWFRLWDMAKPIIAQVHGYCLAGASELATACDLVYVADDAQIGYPAVRSISPPDLQYPAWLMGLRGAMEFMLTGSSLSGKEAARLGYANRSYPAEELEEKVLEIAKSVANIPPDLQILNKRSVHQAMEIMGIRSALRAGHPFVSLAHYTKSNEEFMKQMYSGEGLTKAFSDRDGKWGDYRTKKSD</sequence>
<dbReference type="InterPro" id="IPR029045">
    <property type="entry name" value="ClpP/crotonase-like_dom_sf"/>
</dbReference>
<dbReference type="EMBL" id="LAZR01007334">
    <property type="protein sequence ID" value="KKM85926.1"/>
    <property type="molecule type" value="Genomic_DNA"/>
</dbReference>
<proteinExistence type="inferred from homology"/>
<dbReference type="Gene3D" id="3.90.226.10">
    <property type="entry name" value="2-enoyl-CoA Hydratase, Chain A, domain 1"/>
    <property type="match status" value="1"/>
</dbReference>
<dbReference type="Pfam" id="PF00378">
    <property type="entry name" value="ECH_1"/>
    <property type="match status" value="1"/>
</dbReference>
<dbReference type="InterPro" id="IPR001753">
    <property type="entry name" value="Enoyl-CoA_hydra/iso"/>
</dbReference>
<organism evidence="2">
    <name type="scientific">marine sediment metagenome</name>
    <dbReference type="NCBI Taxonomy" id="412755"/>
    <lineage>
        <taxon>unclassified sequences</taxon>
        <taxon>metagenomes</taxon>
        <taxon>ecological metagenomes</taxon>
    </lineage>
</organism>
<accession>A0A0F9LFD7</accession>
<reference evidence="2" key="1">
    <citation type="journal article" date="2015" name="Nature">
        <title>Complex archaea that bridge the gap between prokaryotes and eukaryotes.</title>
        <authorList>
            <person name="Spang A."/>
            <person name="Saw J.H."/>
            <person name="Jorgensen S.L."/>
            <person name="Zaremba-Niedzwiedzka K."/>
            <person name="Martijn J."/>
            <person name="Lind A.E."/>
            <person name="van Eijk R."/>
            <person name="Schleper C."/>
            <person name="Guy L."/>
            <person name="Ettema T.J."/>
        </authorList>
    </citation>
    <scope>NUCLEOTIDE SEQUENCE</scope>
</reference>
<comment type="caution">
    <text evidence="2">The sequence shown here is derived from an EMBL/GenBank/DDBJ whole genome shotgun (WGS) entry which is preliminary data.</text>
</comment>
<gene>
    <name evidence="2" type="ORF">LCGC14_1284120</name>
</gene>
<comment type="similarity">
    <text evidence="1">Belongs to the enoyl-CoA hydratase/isomerase family.</text>
</comment>
<dbReference type="PANTHER" id="PTHR43802">
    <property type="entry name" value="ENOYL-COA HYDRATASE"/>
    <property type="match status" value="1"/>
</dbReference>
<dbReference type="InterPro" id="IPR018376">
    <property type="entry name" value="Enoyl-CoA_hyd/isom_CS"/>
</dbReference>
<dbReference type="PROSITE" id="PS00166">
    <property type="entry name" value="ENOYL_COA_HYDRATASE"/>
    <property type="match status" value="1"/>
</dbReference>
<name>A0A0F9LFD7_9ZZZZ</name>